<dbReference type="EMBL" id="JASBWT010000001">
    <property type="protein sequence ID" value="KAJ9109072.1"/>
    <property type="molecule type" value="Genomic_DNA"/>
</dbReference>
<evidence type="ECO:0000313" key="1">
    <source>
        <dbReference type="EMBL" id="KAJ9109072.1"/>
    </source>
</evidence>
<reference evidence="1" key="1">
    <citation type="submission" date="2023-04" db="EMBL/GenBank/DDBJ databases">
        <title>Draft Genome sequencing of Naganishia species isolated from polar environments using Oxford Nanopore Technology.</title>
        <authorList>
            <person name="Leo P."/>
            <person name="Venkateswaran K."/>
        </authorList>
    </citation>
    <scope>NUCLEOTIDE SEQUENCE</scope>
    <source>
        <strain evidence="1">MNA-CCFEE 5423</strain>
    </source>
</reference>
<gene>
    <name evidence="1" type="ORF">QFC21_000399</name>
</gene>
<proteinExistence type="predicted"/>
<protein>
    <submittedName>
        <fullName evidence="1">Uncharacterized protein</fullName>
    </submittedName>
</protein>
<accession>A0ACC2WBP5</accession>
<sequence length="1004" mass="112369">MWILQIRDLDVGGVYKAGEYTEKSLPLQHSKIYNIGRATERSKGGEDTGPVNDIIIKHPKFTKRSAHLQVEEWQRYVDSKTGEIVRPKLTFYIDEIKGTARAIGVWQPMNEALEDSYDGTDFMKSSEDTHFEIQSGTVIHYADDLKVRFAWKPVIVADSNRTPERAEQYTYLNQYLIYNSLGFVPRHTSYVVRKEINPDDRDCLLAVSNAVPIVSPGWLDSARSTLVTFEERKTPEGVFELPAADRFSPVIDPEIDDARKKASWWLPNEARKSIWKGKTVLTLGGKAPLDEQQYFRSLGAHVRHLDIISPSNRVDNWDDFATRLKPYFTEAEKNFQDCLKEDPEIGDHGEHIAVALGDTVIENYSGAGVMLMDILMEPLEKLDIPVNFAQNWWTTLTRANWKDFSSNAHDGIDTAMNSQSQSAAAAGKSQLRASSQGGKSAEQQSVGIPSTHPDEQAPTEQFEQKRPLRLRAKQGRRFFSVLGNNSDGENDDGDPEMPQRKRSRVDLEEEHIEKGNTLAHDSAEAGVSDTVRLFACKKTNASSGSGLKRRAGKTRLGLLHSIGESDEDFKKPHSSKKDSLHAYRSLYNSVKQSGADPSQVDEDDRAEPQEEEDFVQRSINRQKKETEATSQTQLKVNKQQEPADDGEMDIDGSRPHKAAEPSNAAARKPLHAHHVDPTRPEAVTKDTEFLQTVTKARKGAKDLDEFDLEFNALKIAKPRKSAPVKVYGAGLFDASRIYNSVLDLNTDVTGNFIKIERINLFRKDKGKDREHAANQDWAGRPNFKKFKKQEISRRSPVKLNLAPAADFGIGLDYWPDKKTANTSSAELPHYTQTRIKQSQASTQADHAGSQFTTKPRKRLLRVDSDDENDVMALPTLARDATGAFTTQMNPRKPKSTTTVGSTSATGSRQSTDAARSRVAPDESSPSLLAVESDEDDQPVRKTYQKKASKPPRGESSQAEDFMGSAISSHTDATTPSTNKRKRLIAMDDDDDNDLIFPGTRRRKR</sequence>
<keyword evidence="2" id="KW-1185">Reference proteome</keyword>
<evidence type="ECO:0000313" key="2">
    <source>
        <dbReference type="Proteomes" id="UP001227268"/>
    </source>
</evidence>
<dbReference type="Proteomes" id="UP001227268">
    <property type="component" value="Unassembled WGS sequence"/>
</dbReference>
<comment type="caution">
    <text evidence="1">The sequence shown here is derived from an EMBL/GenBank/DDBJ whole genome shotgun (WGS) entry which is preliminary data.</text>
</comment>
<name>A0ACC2WBP5_9TREE</name>
<organism evidence="1 2">
    <name type="scientific">Naganishia friedmannii</name>
    <dbReference type="NCBI Taxonomy" id="89922"/>
    <lineage>
        <taxon>Eukaryota</taxon>
        <taxon>Fungi</taxon>
        <taxon>Dikarya</taxon>
        <taxon>Basidiomycota</taxon>
        <taxon>Agaricomycotina</taxon>
        <taxon>Tremellomycetes</taxon>
        <taxon>Filobasidiales</taxon>
        <taxon>Filobasidiaceae</taxon>
        <taxon>Naganishia</taxon>
    </lineage>
</organism>